<comment type="catalytic activity">
    <reaction evidence="13 14">
        <text>UDP-N-acetyl-alpha-D-muramate + L-alanine + ATP = UDP-N-acetyl-alpha-D-muramoyl-L-alanine + ADP + phosphate + H(+)</text>
        <dbReference type="Rhea" id="RHEA:23372"/>
        <dbReference type="ChEBI" id="CHEBI:15378"/>
        <dbReference type="ChEBI" id="CHEBI:30616"/>
        <dbReference type="ChEBI" id="CHEBI:43474"/>
        <dbReference type="ChEBI" id="CHEBI:57972"/>
        <dbReference type="ChEBI" id="CHEBI:70757"/>
        <dbReference type="ChEBI" id="CHEBI:83898"/>
        <dbReference type="ChEBI" id="CHEBI:456216"/>
        <dbReference type="EC" id="6.3.2.8"/>
    </reaction>
</comment>
<feature type="domain" description="Mur ligase central" evidence="17">
    <location>
        <begin position="122"/>
        <end position="305"/>
    </location>
</feature>
<dbReference type="EMBL" id="BAABCJ010000001">
    <property type="protein sequence ID" value="GAA3696443.1"/>
    <property type="molecule type" value="Genomic_DNA"/>
</dbReference>
<keyword evidence="5 14" id="KW-0436">Ligase</keyword>
<evidence type="ECO:0000256" key="6">
    <source>
        <dbReference type="ARBA" id="ARBA00022618"/>
    </source>
</evidence>
<evidence type="ECO:0000256" key="2">
    <source>
        <dbReference type="ARBA" id="ARBA00004752"/>
    </source>
</evidence>
<keyword evidence="19" id="KW-1185">Reference proteome</keyword>
<keyword evidence="7 14" id="KW-0547">Nucleotide-binding</keyword>
<dbReference type="SUPFAM" id="SSF51984">
    <property type="entry name" value="MurCD N-terminal domain"/>
    <property type="match status" value="1"/>
</dbReference>
<dbReference type="EC" id="6.3.2.8" evidence="3 14"/>
<feature type="binding site" evidence="14">
    <location>
        <begin position="124"/>
        <end position="130"/>
    </location>
    <ligand>
        <name>ATP</name>
        <dbReference type="ChEBI" id="CHEBI:30616"/>
    </ligand>
</feature>
<evidence type="ECO:0000259" key="17">
    <source>
        <dbReference type="Pfam" id="PF08245"/>
    </source>
</evidence>
<dbReference type="Pfam" id="PF01225">
    <property type="entry name" value="Mur_ligase"/>
    <property type="match status" value="1"/>
</dbReference>
<keyword evidence="6 14" id="KW-0132">Cell division</keyword>
<keyword evidence="12 14" id="KW-0961">Cell wall biogenesis/degradation</keyword>
<keyword evidence="8 14" id="KW-0067">ATP-binding</keyword>
<feature type="domain" description="Mur ligase N-terminal catalytic" evidence="15">
    <location>
        <begin position="20"/>
        <end position="116"/>
    </location>
</feature>
<evidence type="ECO:0000256" key="13">
    <source>
        <dbReference type="ARBA" id="ARBA00047833"/>
    </source>
</evidence>
<comment type="pathway">
    <text evidence="2 14">Cell wall biogenesis; peptidoglycan biosynthesis.</text>
</comment>
<dbReference type="Pfam" id="PF02875">
    <property type="entry name" value="Mur_ligase_C"/>
    <property type="match status" value="1"/>
</dbReference>
<dbReference type="InterPro" id="IPR036615">
    <property type="entry name" value="Mur_ligase_C_dom_sf"/>
</dbReference>
<evidence type="ECO:0000259" key="15">
    <source>
        <dbReference type="Pfam" id="PF01225"/>
    </source>
</evidence>
<dbReference type="SUPFAM" id="SSF53623">
    <property type="entry name" value="MurD-like peptide ligases, catalytic domain"/>
    <property type="match status" value="1"/>
</dbReference>
<dbReference type="GO" id="GO:0016874">
    <property type="term" value="F:ligase activity"/>
    <property type="evidence" value="ECO:0007669"/>
    <property type="project" value="UniProtKB-KW"/>
</dbReference>
<dbReference type="NCBIfam" id="TIGR01082">
    <property type="entry name" value="murC"/>
    <property type="match status" value="1"/>
</dbReference>
<comment type="function">
    <text evidence="14">Cell wall formation.</text>
</comment>
<dbReference type="HAMAP" id="MF_00046">
    <property type="entry name" value="MurC"/>
    <property type="match status" value="1"/>
</dbReference>
<feature type="domain" description="Mur ligase C-terminal" evidence="16">
    <location>
        <begin position="328"/>
        <end position="454"/>
    </location>
</feature>
<dbReference type="Proteomes" id="UP001501536">
    <property type="component" value="Unassembled WGS sequence"/>
</dbReference>
<dbReference type="InterPro" id="IPR005758">
    <property type="entry name" value="UDP-N-AcMur_Ala_ligase_MurC"/>
</dbReference>
<dbReference type="InterPro" id="IPR050061">
    <property type="entry name" value="MurCDEF_pg_biosynth"/>
</dbReference>
<comment type="subcellular location">
    <subcellularLocation>
        <location evidence="1 14">Cytoplasm</location>
    </subcellularLocation>
</comment>
<evidence type="ECO:0000256" key="8">
    <source>
        <dbReference type="ARBA" id="ARBA00022840"/>
    </source>
</evidence>
<dbReference type="InterPro" id="IPR000713">
    <property type="entry name" value="Mur_ligase_N"/>
</dbReference>
<evidence type="ECO:0000256" key="5">
    <source>
        <dbReference type="ARBA" id="ARBA00022598"/>
    </source>
</evidence>
<organism evidence="18 19">
    <name type="scientific">Zhihengliuella alba</name>
    <dbReference type="NCBI Taxonomy" id="547018"/>
    <lineage>
        <taxon>Bacteria</taxon>
        <taxon>Bacillati</taxon>
        <taxon>Actinomycetota</taxon>
        <taxon>Actinomycetes</taxon>
        <taxon>Micrococcales</taxon>
        <taxon>Micrococcaceae</taxon>
        <taxon>Zhihengliuella</taxon>
    </lineage>
</organism>
<keyword evidence="4 14" id="KW-0963">Cytoplasm</keyword>
<evidence type="ECO:0000256" key="11">
    <source>
        <dbReference type="ARBA" id="ARBA00023306"/>
    </source>
</evidence>
<dbReference type="RefSeq" id="WP_344879909.1">
    <property type="nucleotide sequence ID" value="NZ_BAABCJ010000001.1"/>
</dbReference>
<evidence type="ECO:0000256" key="14">
    <source>
        <dbReference type="HAMAP-Rule" id="MF_00046"/>
    </source>
</evidence>
<dbReference type="InterPro" id="IPR013221">
    <property type="entry name" value="Mur_ligase_cen"/>
</dbReference>
<keyword evidence="10 14" id="KW-0573">Peptidoglycan synthesis</keyword>
<proteinExistence type="inferred from homology"/>
<evidence type="ECO:0000256" key="4">
    <source>
        <dbReference type="ARBA" id="ARBA00022490"/>
    </source>
</evidence>
<evidence type="ECO:0000256" key="7">
    <source>
        <dbReference type="ARBA" id="ARBA00022741"/>
    </source>
</evidence>
<dbReference type="Gene3D" id="3.40.1190.10">
    <property type="entry name" value="Mur-like, catalytic domain"/>
    <property type="match status" value="1"/>
</dbReference>
<dbReference type="PANTHER" id="PTHR43445:SF3">
    <property type="entry name" value="UDP-N-ACETYLMURAMATE--L-ALANINE LIGASE"/>
    <property type="match status" value="1"/>
</dbReference>
<evidence type="ECO:0000256" key="12">
    <source>
        <dbReference type="ARBA" id="ARBA00023316"/>
    </source>
</evidence>
<evidence type="ECO:0000256" key="1">
    <source>
        <dbReference type="ARBA" id="ARBA00004496"/>
    </source>
</evidence>
<dbReference type="PANTHER" id="PTHR43445">
    <property type="entry name" value="UDP-N-ACETYLMURAMATE--L-ALANINE LIGASE-RELATED"/>
    <property type="match status" value="1"/>
</dbReference>
<accession>A0ABP7CUF1</accession>
<dbReference type="SUPFAM" id="SSF53244">
    <property type="entry name" value="MurD-like peptide ligases, peptide-binding domain"/>
    <property type="match status" value="1"/>
</dbReference>
<comment type="similarity">
    <text evidence="14">Belongs to the MurCDEF family.</text>
</comment>
<gene>
    <name evidence="14 18" type="primary">murC</name>
    <name evidence="18" type="ORF">GCM10022377_06610</name>
</gene>
<evidence type="ECO:0000313" key="19">
    <source>
        <dbReference type="Proteomes" id="UP001501536"/>
    </source>
</evidence>
<evidence type="ECO:0000259" key="16">
    <source>
        <dbReference type="Pfam" id="PF02875"/>
    </source>
</evidence>
<dbReference type="InterPro" id="IPR004101">
    <property type="entry name" value="Mur_ligase_C"/>
</dbReference>
<dbReference type="Gene3D" id="3.90.190.20">
    <property type="entry name" value="Mur ligase, C-terminal domain"/>
    <property type="match status" value="1"/>
</dbReference>
<dbReference type="Gene3D" id="3.40.50.720">
    <property type="entry name" value="NAD(P)-binding Rossmann-like Domain"/>
    <property type="match status" value="1"/>
</dbReference>
<protein>
    <recommendedName>
        <fullName evidence="3 14">UDP-N-acetylmuramate--L-alanine ligase</fullName>
        <ecNumber evidence="3 14">6.3.2.8</ecNumber>
    </recommendedName>
    <alternativeName>
        <fullName evidence="14">UDP-N-acetylmuramoyl-L-alanine synthetase</fullName>
    </alternativeName>
</protein>
<evidence type="ECO:0000256" key="9">
    <source>
        <dbReference type="ARBA" id="ARBA00022960"/>
    </source>
</evidence>
<name>A0ABP7CUF1_9MICC</name>
<evidence type="ECO:0000256" key="3">
    <source>
        <dbReference type="ARBA" id="ARBA00012211"/>
    </source>
</evidence>
<comment type="caution">
    <text evidence="18">The sequence shown here is derived from an EMBL/GenBank/DDBJ whole genome shotgun (WGS) entry which is preliminary data.</text>
</comment>
<evidence type="ECO:0000256" key="10">
    <source>
        <dbReference type="ARBA" id="ARBA00022984"/>
    </source>
</evidence>
<keyword evidence="9 14" id="KW-0133">Cell shape</keyword>
<evidence type="ECO:0000313" key="18">
    <source>
        <dbReference type="EMBL" id="GAA3696443.1"/>
    </source>
</evidence>
<keyword evidence="11 14" id="KW-0131">Cell cycle</keyword>
<sequence length="489" mass="49976">MNDGTAARGRAPRLDELGRVHFLGLGGVGVSAVARLMQARGVAISGTDAKDLPVLRELAARGARVHVGYAAGNLGDAETVVASSIIKDGNPEYDEAKRRGLRILHRSEGLAATMEGHTVVTVAGTHGKTTTTSLIAVMLREAGLSPSFAIGANVGGLGVNAELGTGRVFVAEADESDGSFMNYTPDVAVVTNVEADHLDHYGTAEAVHGIFREFAALLPEEGLLVACADDPGAAGLAAWARSERPDLRVRTYGFSDASDLRLVGAAADGLRYSCTLEWGPGDRIELNLAVPGDHNLLNAAAAFAVGLDLGVEPGAAAAGLAAFRGASRRFEYRGEAAGVRVYDDYAHHPTEVAAALAAARSVAGRHRVHVLFQPHLFSRTREFAGEFAAALSQADAAHVLDVYPAREAPIPGVTSDLIVAGLATEGGLVAAEDAAAAVAAGAGPGDIVMTIGAGDVTEYGDRILAALAAADGTADASGERIPTAGSGDA</sequence>
<dbReference type="InterPro" id="IPR036565">
    <property type="entry name" value="Mur-like_cat_sf"/>
</dbReference>
<reference evidence="19" key="1">
    <citation type="journal article" date="2019" name="Int. J. Syst. Evol. Microbiol.">
        <title>The Global Catalogue of Microorganisms (GCM) 10K type strain sequencing project: providing services to taxonomists for standard genome sequencing and annotation.</title>
        <authorList>
            <consortium name="The Broad Institute Genomics Platform"/>
            <consortium name="The Broad Institute Genome Sequencing Center for Infectious Disease"/>
            <person name="Wu L."/>
            <person name="Ma J."/>
        </authorList>
    </citation>
    <scope>NUCLEOTIDE SEQUENCE [LARGE SCALE GENOMIC DNA]</scope>
    <source>
        <strain evidence="19">JCM 16961</strain>
    </source>
</reference>
<dbReference type="Pfam" id="PF08245">
    <property type="entry name" value="Mur_ligase_M"/>
    <property type="match status" value="1"/>
</dbReference>